<feature type="domain" description="Reverse transcriptase" evidence="8">
    <location>
        <begin position="5"/>
        <end position="184"/>
    </location>
</feature>
<dbReference type="FunFam" id="3.10.20.370:FF:000001">
    <property type="entry name" value="Retrovirus-related Pol polyprotein from transposon 17.6-like protein"/>
    <property type="match status" value="1"/>
</dbReference>
<keyword evidence="4" id="KW-0255">Endonuclease</keyword>
<dbReference type="PROSITE" id="PS50878">
    <property type="entry name" value="RT_POL"/>
    <property type="match status" value="1"/>
</dbReference>
<dbReference type="InterPro" id="IPR043128">
    <property type="entry name" value="Rev_trsase/Diguanyl_cyclase"/>
</dbReference>
<evidence type="ECO:0000256" key="5">
    <source>
        <dbReference type="ARBA" id="ARBA00022801"/>
    </source>
</evidence>
<dbReference type="OrthoDB" id="775972at2759"/>
<dbReference type="Gene3D" id="3.10.20.370">
    <property type="match status" value="1"/>
</dbReference>
<dbReference type="InterPro" id="IPR012337">
    <property type="entry name" value="RNaseH-like_sf"/>
</dbReference>
<dbReference type="GO" id="GO:0016787">
    <property type="term" value="F:hydrolase activity"/>
    <property type="evidence" value="ECO:0007669"/>
    <property type="project" value="UniProtKB-KW"/>
</dbReference>
<dbReference type="FunFam" id="3.30.420.10:FF:000063">
    <property type="entry name" value="Retrovirus-related Pol polyprotein from transposon 297-like Protein"/>
    <property type="match status" value="1"/>
</dbReference>
<dbReference type="Pfam" id="PF17921">
    <property type="entry name" value="Integrase_H2C2"/>
    <property type="match status" value="1"/>
</dbReference>
<evidence type="ECO:0000256" key="1">
    <source>
        <dbReference type="ARBA" id="ARBA00022679"/>
    </source>
</evidence>
<comment type="caution">
    <text evidence="10">The sequence shown here is derived from an EMBL/GenBank/DDBJ whole genome shotgun (WGS) entry which is preliminary data.</text>
</comment>
<dbReference type="EMBL" id="MRZV01001025">
    <property type="protein sequence ID" value="PIK41369.1"/>
    <property type="molecule type" value="Genomic_DNA"/>
</dbReference>
<dbReference type="CDD" id="cd01647">
    <property type="entry name" value="RT_LTR"/>
    <property type="match status" value="1"/>
</dbReference>
<dbReference type="InterPro" id="IPR041588">
    <property type="entry name" value="Integrase_H2C2"/>
</dbReference>
<keyword evidence="11" id="KW-1185">Reference proteome</keyword>
<keyword evidence="5" id="KW-0378">Hydrolase</keyword>
<evidence type="ECO:0000256" key="7">
    <source>
        <dbReference type="SAM" id="MobiDB-lite"/>
    </source>
</evidence>
<evidence type="ECO:0000256" key="6">
    <source>
        <dbReference type="ARBA" id="ARBA00022918"/>
    </source>
</evidence>
<name>A0A2G8K077_STIJA</name>
<evidence type="ECO:0000256" key="2">
    <source>
        <dbReference type="ARBA" id="ARBA00022695"/>
    </source>
</evidence>
<dbReference type="FunFam" id="3.30.70.270:FF:000026">
    <property type="entry name" value="Transposon Ty3-G Gag-Pol polyprotein"/>
    <property type="match status" value="1"/>
</dbReference>
<dbReference type="Gene3D" id="3.30.70.270">
    <property type="match status" value="2"/>
</dbReference>
<feature type="domain" description="Integrase catalytic" evidence="9">
    <location>
        <begin position="565"/>
        <end position="719"/>
    </location>
</feature>
<dbReference type="GO" id="GO:0003676">
    <property type="term" value="F:nucleic acid binding"/>
    <property type="evidence" value="ECO:0007669"/>
    <property type="project" value="InterPro"/>
</dbReference>
<dbReference type="SUPFAM" id="SSF56672">
    <property type="entry name" value="DNA/RNA polymerases"/>
    <property type="match status" value="1"/>
</dbReference>
<dbReference type="Pfam" id="PF17917">
    <property type="entry name" value="RT_RNaseH"/>
    <property type="match status" value="1"/>
</dbReference>
<evidence type="ECO:0000256" key="4">
    <source>
        <dbReference type="ARBA" id="ARBA00022759"/>
    </source>
</evidence>
<dbReference type="Pfam" id="PF00078">
    <property type="entry name" value="RVT_1"/>
    <property type="match status" value="1"/>
</dbReference>
<dbReference type="InterPro" id="IPR001584">
    <property type="entry name" value="Integrase_cat-core"/>
</dbReference>
<dbReference type="CDD" id="cd09274">
    <property type="entry name" value="RNase_HI_RT_Ty3"/>
    <property type="match status" value="1"/>
</dbReference>
<keyword evidence="3" id="KW-0540">Nuclease</keyword>
<dbReference type="AlphaFoldDB" id="A0A2G8K077"/>
<organism evidence="10 11">
    <name type="scientific">Stichopus japonicus</name>
    <name type="common">Sea cucumber</name>
    <dbReference type="NCBI Taxonomy" id="307972"/>
    <lineage>
        <taxon>Eukaryota</taxon>
        <taxon>Metazoa</taxon>
        <taxon>Echinodermata</taxon>
        <taxon>Eleutherozoa</taxon>
        <taxon>Echinozoa</taxon>
        <taxon>Holothuroidea</taxon>
        <taxon>Aspidochirotacea</taxon>
        <taxon>Aspidochirotida</taxon>
        <taxon>Stichopodidae</taxon>
        <taxon>Apostichopus</taxon>
    </lineage>
</organism>
<dbReference type="Gene3D" id="3.10.10.10">
    <property type="entry name" value="HIV Type 1 Reverse Transcriptase, subunit A, domain 1"/>
    <property type="match status" value="1"/>
</dbReference>
<dbReference type="Proteomes" id="UP000230750">
    <property type="component" value="Unassembled WGS sequence"/>
</dbReference>
<reference evidence="10 11" key="1">
    <citation type="journal article" date="2017" name="PLoS Biol.">
        <title>The sea cucumber genome provides insights into morphological evolution and visceral regeneration.</title>
        <authorList>
            <person name="Zhang X."/>
            <person name="Sun L."/>
            <person name="Yuan J."/>
            <person name="Sun Y."/>
            <person name="Gao Y."/>
            <person name="Zhang L."/>
            <person name="Li S."/>
            <person name="Dai H."/>
            <person name="Hamel J.F."/>
            <person name="Liu C."/>
            <person name="Yu Y."/>
            <person name="Liu S."/>
            <person name="Lin W."/>
            <person name="Guo K."/>
            <person name="Jin S."/>
            <person name="Xu P."/>
            <person name="Storey K.B."/>
            <person name="Huan P."/>
            <person name="Zhang T."/>
            <person name="Zhou Y."/>
            <person name="Zhang J."/>
            <person name="Lin C."/>
            <person name="Li X."/>
            <person name="Xing L."/>
            <person name="Huo D."/>
            <person name="Sun M."/>
            <person name="Wang L."/>
            <person name="Mercier A."/>
            <person name="Li F."/>
            <person name="Yang H."/>
            <person name="Xiang J."/>
        </authorList>
    </citation>
    <scope>NUCLEOTIDE SEQUENCE [LARGE SCALE GENOMIC DNA]</scope>
    <source>
        <strain evidence="10">Shaxun</strain>
        <tissue evidence="10">Muscle</tissue>
    </source>
</reference>
<evidence type="ECO:0000313" key="11">
    <source>
        <dbReference type="Proteomes" id="UP000230750"/>
    </source>
</evidence>
<dbReference type="GO" id="GO:0015074">
    <property type="term" value="P:DNA integration"/>
    <property type="evidence" value="ECO:0007669"/>
    <property type="project" value="InterPro"/>
</dbReference>
<evidence type="ECO:0000259" key="9">
    <source>
        <dbReference type="PROSITE" id="PS50994"/>
    </source>
</evidence>
<gene>
    <name evidence="10" type="ORF">BSL78_21779</name>
</gene>
<dbReference type="Gene3D" id="1.10.340.70">
    <property type="match status" value="1"/>
</dbReference>
<evidence type="ECO:0000313" key="10">
    <source>
        <dbReference type="EMBL" id="PIK41369.1"/>
    </source>
</evidence>
<dbReference type="InterPro" id="IPR050951">
    <property type="entry name" value="Retrovirus_Pol_polyprotein"/>
</dbReference>
<dbReference type="SUPFAM" id="SSF53098">
    <property type="entry name" value="Ribonuclease H-like"/>
    <property type="match status" value="1"/>
</dbReference>
<dbReference type="PROSITE" id="PS50994">
    <property type="entry name" value="INTEGRASE"/>
    <property type="match status" value="1"/>
</dbReference>
<proteinExistence type="predicted"/>
<dbReference type="PANTHER" id="PTHR37984:SF11">
    <property type="entry name" value="INTEGRASE CATALYTIC DOMAIN-CONTAINING PROTEIN"/>
    <property type="match status" value="1"/>
</dbReference>
<keyword evidence="1" id="KW-0808">Transferase</keyword>
<accession>A0A2G8K077</accession>
<keyword evidence="2" id="KW-0548">Nucleotidyltransferase</keyword>
<dbReference type="InterPro" id="IPR043502">
    <property type="entry name" value="DNA/RNA_pol_sf"/>
</dbReference>
<dbReference type="PANTHER" id="PTHR37984">
    <property type="entry name" value="PROTEIN CBG26694"/>
    <property type="match status" value="1"/>
</dbReference>
<dbReference type="GO" id="GO:0003964">
    <property type="term" value="F:RNA-directed DNA polymerase activity"/>
    <property type="evidence" value="ECO:0007669"/>
    <property type="project" value="UniProtKB-KW"/>
</dbReference>
<sequence length="859" mass="97565">MLEDNDIIEKVDGPTPWVSPIVVVPKPHAPDKIRLCVDMRLPNQAIKRERHVTPTVDELIHDLNGSSVFSKLDLNAGYHQLELEHESRNITTFSTHVGLRRYKRLSFGISSAAELFQNVISQTLEGIPGVMNISDDILVFGKTTQEHDKSLALVFQRLSEKGLTLNKQKCEFSKDSLQFFGYVFTANGISPDPRKVSAIQEATPPTNVSEVRSLLGMTNYCARFISNYANTTEPLRELIHKDVVFKWEQKHQSALETLKSNLTSDTVMSYFDQGNHTELIVDASPVGLGAILTQRKHSHAQVRVVAYASRALSPVEQRYSQTEREALAVVWACEHFRLYLHGATFKVISDHKPLESIINNPKSNPPARLERWNLRLQDYNFKLEYKPGKDNPADYMSRHPIPEGSTDNSIRITQAAEEYVNFLMEHSVPKAMTLKEIREASKSDAILCKVSSAVVDNTWQQILRECSEEECATIRKFYNIRDELTANKDILLRGSRIVIPKSLQTHVLKLAHEGHQGLVKTKQLLREKVWFPDIDKQAQQLVSSCLPCNATTPERSQEFLNMSELPAAPWTELSIDFCGPFPSGDYLLVIIDDYSRYPIVESTKSTSANATIPILDKVFSTFGIPQVVKSDNGPPFQGSDFCKFAEYLGFQHRKITPLWPQSNATAERFMRTVEKTIRAAVINNNRSWRQELHVFLRNYRATPHSSTKISPAELLFGRKLRIKLPQQEAIPTDDIVRKSDKQKMKINAERQRNFKPSNITIGDTVLVTQPKVNKLTPTYDPRPFKVTAIKGTMITAKRDDKTITRNSSFFKIFNAAQDEPFLDISFESTVAQPHVPENNQGGYNLRADRKRPQRLVEEI</sequence>
<dbReference type="Gene3D" id="3.30.420.10">
    <property type="entry name" value="Ribonuclease H-like superfamily/Ribonuclease H"/>
    <property type="match status" value="1"/>
</dbReference>
<dbReference type="GO" id="GO:0004519">
    <property type="term" value="F:endonuclease activity"/>
    <property type="evidence" value="ECO:0007669"/>
    <property type="project" value="UniProtKB-KW"/>
</dbReference>
<evidence type="ECO:0000259" key="8">
    <source>
        <dbReference type="PROSITE" id="PS50878"/>
    </source>
</evidence>
<dbReference type="Pfam" id="PF00665">
    <property type="entry name" value="rve"/>
    <property type="match status" value="1"/>
</dbReference>
<dbReference type="InterPro" id="IPR036397">
    <property type="entry name" value="RNaseH_sf"/>
</dbReference>
<evidence type="ECO:0008006" key="12">
    <source>
        <dbReference type="Google" id="ProtNLM"/>
    </source>
</evidence>
<protein>
    <recommendedName>
        <fullName evidence="12">Integrase catalytic domain-containing protein</fullName>
    </recommendedName>
</protein>
<dbReference type="FunFam" id="1.10.340.70:FF:000003">
    <property type="entry name" value="Protein CBG25708"/>
    <property type="match status" value="1"/>
</dbReference>
<keyword evidence="6" id="KW-0695">RNA-directed DNA polymerase</keyword>
<feature type="region of interest" description="Disordered" evidence="7">
    <location>
        <begin position="834"/>
        <end position="859"/>
    </location>
</feature>
<dbReference type="InterPro" id="IPR000477">
    <property type="entry name" value="RT_dom"/>
</dbReference>
<dbReference type="InterPro" id="IPR041373">
    <property type="entry name" value="RT_RNaseH"/>
</dbReference>
<evidence type="ECO:0000256" key="3">
    <source>
        <dbReference type="ARBA" id="ARBA00022722"/>
    </source>
</evidence>